<dbReference type="Gene3D" id="3.90.1570.30">
    <property type="match status" value="1"/>
</dbReference>
<sequence length="143" mass="16811">MIKVDYPKFNFKIKTEAGKEIIFDEIRKQWVTLTPEEWVRQNTIQYLLQSLHYPASLIAVEKALKLGELKKRFDILVYNQQHQPWLMIECKAVDVALTESVLQQVLRYNMAIPVAYLFITNGESIFGWHVKDNCKMLDAFPSF</sequence>
<proteinExistence type="predicted"/>
<accession>A0ABV8PZM7</accession>
<dbReference type="Pfam" id="PF13588">
    <property type="entry name" value="HSDR_N_2"/>
    <property type="match status" value="1"/>
</dbReference>
<dbReference type="Proteomes" id="UP001595906">
    <property type="component" value="Unassembled WGS sequence"/>
</dbReference>
<protein>
    <submittedName>
        <fullName evidence="2">Type I restriction enzyme HsdR N-terminal domain-containing protein</fullName>
    </submittedName>
</protein>
<name>A0ABV8PZM7_9BACT</name>
<dbReference type="InterPro" id="IPR029464">
    <property type="entry name" value="HSDR_N"/>
</dbReference>
<reference evidence="3" key="1">
    <citation type="journal article" date="2019" name="Int. J. Syst. Evol. Microbiol.">
        <title>The Global Catalogue of Microorganisms (GCM) 10K type strain sequencing project: providing services to taxonomists for standard genome sequencing and annotation.</title>
        <authorList>
            <consortium name="The Broad Institute Genomics Platform"/>
            <consortium name="The Broad Institute Genome Sequencing Center for Infectious Disease"/>
            <person name="Wu L."/>
            <person name="Ma J."/>
        </authorList>
    </citation>
    <scope>NUCLEOTIDE SEQUENCE [LARGE SCALE GENOMIC DNA]</scope>
    <source>
        <strain evidence="3">CECT 8010</strain>
    </source>
</reference>
<dbReference type="RefSeq" id="WP_379014661.1">
    <property type="nucleotide sequence ID" value="NZ_JBHSDC010000024.1"/>
</dbReference>
<feature type="domain" description="Type I restriction enzyme R protein N-terminal" evidence="1">
    <location>
        <begin position="35"/>
        <end position="139"/>
    </location>
</feature>
<comment type="caution">
    <text evidence="2">The sequence shown here is derived from an EMBL/GenBank/DDBJ whole genome shotgun (WGS) entry which is preliminary data.</text>
</comment>
<organism evidence="2 3">
    <name type="scientific">Parasediminibacterium paludis</name>
    <dbReference type="NCBI Taxonomy" id="908966"/>
    <lineage>
        <taxon>Bacteria</taxon>
        <taxon>Pseudomonadati</taxon>
        <taxon>Bacteroidota</taxon>
        <taxon>Chitinophagia</taxon>
        <taxon>Chitinophagales</taxon>
        <taxon>Chitinophagaceae</taxon>
        <taxon>Parasediminibacterium</taxon>
    </lineage>
</organism>
<evidence type="ECO:0000259" key="1">
    <source>
        <dbReference type="Pfam" id="PF13588"/>
    </source>
</evidence>
<evidence type="ECO:0000313" key="3">
    <source>
        <dbReference type="Proteomes" id="UP001595906"/>
    </source>
</evidence>
<evidence type="ECO:0000313" key="2">
    <source>
        <dbReference type="EMBL" id="MFC4232700.1"/>
    </source>
</evidence>
<dbReference type="EMBL" id="JBHSDC010000024">
    <property type="protein sequence ID" value="MFC4232700.1"/>
    <property type="molecule type" value="Genomic_DNA"/>
</dbReference>
<keyword evidence="3" id="KW-1185">Reference proteome</keyword>
<gene>
    <name evidence="2" type="ORF">ACFOW1_12425</name>
</gene>